<accession>A0ABZ0HZP4</accession>
<dbReference type="SUPFAM" id="SSF56935">
    <property type="entry name" value="Porins"/>
    <property type="match status" value="1"/>
</dbReference>
<gene>
    <name evidence="14" type="ORF">R0135_11275</name>
</gene>
<evidence type="ECO:0000256" key="5">
    <source>
        <dbReference type="ARBA" id="ARBA00023077"/>
    </source>
</evidence>
<dbReference type="InterPro" id="IPR000531">
    <property type="entry name" value="Beta-barrel_TonB"/>
</dbReference>
<keyword evidence="15" id="KW-1185">Reference proteome</keyword>
<dbReference type="InterPro" id="IPR039426">
    <property type="entry name" value="TonB-dep_rcpt-like"/>
</dbReference>
<evidence type="ECO:0000256" key="1">
    <source>
        <dbReference type="ARBA" id="ARBA00004571"/>
    </source>
</evidence>
<name>A0ABZ0HZP4_9GAMM</name>
<comment type="similarity">
    <text evidence="8 9">Belongs to the TonB-dependent receptor family.</text>
</comment>
<feature type="chain" id="PRO_5045466837" evidence="11">
    <location>
        <begin position="29"/>
        <end position="956"/>
    </location>
</feature>
<evidence type="ECO:0000256" key="11">
    <source>
        <dbReference type="SAM" id="SignalP"/>
    </source>
</evidence>
<evidence type="ECO:0000256" key="4">
    <source>
        <dbReference type="ARBA" id="ARBA00022692"/>
    </source>
</evidence>
<dbReference type="InterPro" id="IPR037066">
    <property type="entry name" value="Plug_dom_sf"/>
</dbReference>
<protein>
    <submittedName>
        <fullName evidence="14">TonB-dependent receptor</fullName>
    </submittedName>
</protein>
<dbReference type="Proteomes" id="UP001626537">
    <property type="component" value="Chromosome"/>
</dbReference>
<evidence type="ECO:0000256" key="9">
    <source>
        <dbReference type="RuleBase" id="RU003357"/>
    </source>
</evidence>
<dbReference type="Pfam" id="PF00593">
    <property type="entry name" value="TonB_dep_Rec_b-barrel"/>
    <property type="match status" value="1"/>
</dbReference>
<evidence type="ECO:0000256" key="3">
    <source>
        <dbReference type="ARBA" id="ARBA00022452"/>
    </source>
</evidence>
<feature type="domain" description="TonB-dependent receptor-like beta-barrel" evidence="12">
    <location>
        <begin position="381"/>
        <end position="916"/>
    </location>
</feature>
<dbReference type="InterPro" id="IPR036942">
    <property type="entry name" value="Beta-barrel_TonB_sf"/>
</dbReference>
<feature type="signal peptide" evidence="11">
    <location>
        <begin position="1"/>
        <end position="28"/>
    </location>
</feature>
<proteinExistence type="inferred from homology"/>
<evidence type="ECO:0000259" key="12">
    <source>
        <dbReference type="Pfam" id="PF00593"/>
    </source>
</evidence>
<keyword evidence="14" id="KW-0675">Receptor</keyword>
<feature type="domain" description="TonB-dependent receptor plug" evidence="13">
    <location>
        <begin position="52"/>
        <end position="164"/>
    </location>
</feature>
<evidence type="ECO:0000259" key="13">
    <source>
        <dbReference type="Pfam" id="PF07715"/>
    </source>
</evidence>
<keyword evidence="3 8" id="KW-1134">Transmembrane beta strand</keyword>
<keyword evidence="6 8" id="KW-0472">Membrane</keyword>
<comment type="subcellular location">
    <subcellularLocation>
        <location evidence="1 8">Cell outer membrane</location>
        <topology evidence="1 8">Multi-pass membrane protein</topology>
    </subcellularLocation>
</comment>
<dbReference type="PANTHER" id="PTHR47234">
    <property type="match status" value="1"/>
</dbReference>
<keyword evidence="5 9" id="KW-0798">TonB box</keyword>
<dbReference type="RefSeq" id="WP_407346960.1">
    <property type="nucleotide sequence ID" value="NZ_CP136864.1"/>
</dbReference>
<evidence type="ECO:0000313" key="15">
    <source>
        <dbReference type="Proteomes" id="UP001626537"/>
    </source>
</evidence>
<evidence type="ECO:0000256" key="2">
    <source>
        <dbReference type="ARBA" id="ARBA00022448"/>
    </source>
</evidence>
<evidence type="ECO:0000313" key="14">
    <source>
        <dbReference type="EMBL" id="WOJ92365.1"/>
    </source>
</evidence>
<evidence type="ECO:0000256" key="10">
    <source>
        <dbReference type="SAM" id="MobiDB-lite"/>
    </source>
</evidence>
<dbReference type="Pfam" id="PF07715">
    <property type="entry name" value="Plug"/>
    <property type="match status" value="1"/>
</dbReference>
<dbReference type="Gene3D" id="2.170.130.10">
    <property type="entry name" value="TonB-dependent receptor, plug domain"/>
    <property type="match status" value="1"/>
</dbReference>
<feature type="region of interest" description="Disordered" evidence="10">
    <location>
        <begin position="677"/>
        <end position="703"/>
    </location>
</feature>
<dbReference type="EMBL" id="CP136864">
    <property type="protein sequence ID" value="WOJ92365.1"/>
    <property type="molecule type" value="Genomic_DNA"/>
</dbReference>
<keyword evidence="11" id="KW-0732">Signal</keyword>
<keyword evidence="2 8" id="KW-0813">Transport</keyword>
<evidence type="ECO:0000256" key="7">
    <source>
        <dbReference type="ARBA" id="ARBA00023237"/>
    </source>
</evidence>
<organism evidence="14 15">
    <name type="scientific">Congregibacter variabilis</name>
    <dbReference type="NCBI Taxonomy" id="3081200"/>
    <lineage>
        <taxon>Bacteria</taxon>
        <taxon>Pseudomonadati</taxon>
        <taxon>Pseudomonadota</taxon>
        <taxon>Gammaproteobacteria</taxon>
        <taxon>Cellvibrionales</taxon>
        <taxon>Halieaceae</taxon>
        <taxon>Congregibacter</taxon>
    </lineage>
</organism>
<evidence type="ECO:0000256" key="6">
    <source>
        <dbReference type="ARBA" id="ARBA00023136"/>
    </source>
</evidence>
<keyword evidence="4 8" id="KW-0812">Transmembrane</keyword>
<evidence type="ECO:0000256" key="8">
    <source>
        <dbReference type="PROSITE-ProRule" id="PRU01360"/>
    </source>
</evidence>
<dbReference type="PANTHER" id="PTHR47234:SF2">
    <property type="entry name" value="TONB-DEPENDENT RECEPTOR"/>
    <property type="match status" value="1"/>
</dbReference>
<dbReference type="PROSITE" id="PS52016">
    <property type="entry name" value="TONB_DEPENDENT_REC_3"/>
    <property type="match status" value="1"/>
</dbReference>
<dbReference type="InterPro" id="IPR012910">
    <property type="entry name" value="Plug_dom"/>
</dbReference>
<sequence>MLHKKPLTMAVSAAVGAAFAMGMAPVNAQEEQLVEEVVVTGSRIQRANLVSSSPVTQLDSEQLRLTGLTRVEDALAAIPAISLDQSSGQAIEAVGTATLQLRNLGAQRTLVLMNGRRLPANSPNGGDQSSAADINFIPGQLIERVEVLTGGASSTYGADAVAGVVNFVMMDDFEGIKLDFQAGQFRADNDGGLVAGAADRAGQPFATGTATDGDQYDMTLIMGGNFDNGRGNATAFMTYRDIEGVTQANRDTSACPVRASGECLGSGTNQSGSWIVGGENYRTEGTEWLEGRGPGFNFAAPSFFQRPDRRTTFGTFAHYDVNENVEAYTELMFMDTKSDTQFGPSGVFFRTFDDLNCNNPLLSAQQLGITGCTSPDDRYTATLGRRNVEGGPRKGALRHTTYRGVFGLRGDINDSWRYDVSYQYAEVNMTNRNTNYVDLIRVEEALNAVLLDDGTIGCESGNAACVPYNVYQTGGVTDEATGYFGQVVYENGRTTQEVMMGYVQGSLGDYGIASPFAENGIEVVAGAEYREESLTYDLSDNAARGDAGGFGVPVPVNGRYDVSEIYFEASVPLVEDAPFMQALVLDLGYRYSDYSTGTTTNTYKAAASWDINADVKIRGSFQRAVRAPNIVDLFEPQSAGLFAMDRDPCLKANPGDNVSLSGYSFEQCARSGVSQAIWDRGGPENSPAAQYNSTGGGSTELDPEEADTLTFGAIWQPSFIEGLSVSVDYYEIEITEAIQGIQEETTLLQCIETGDAVFCDQVNRGQLDTLWLGQAAPDNGINAAKTNIGFLLVEGVDVEVNYNFDVGDMGTVNIANIAGFVMTYDQEEYPGAGVVGCEGTYGGACQIPTPDLKNRFQATWATPWNINANLIWRYVAGSTQEFTDQPNDIDDYNYFDIAATWNVTDTATLRFGINNVLDEDPPFVYQGVTARENGNTYPGIYDPLGQYWFLGGTLQF</sequence>
<dbReference type="Gene3D" id="2.40.170.20">
    <property type="entry name" value="TonB-dependent receptor, beta-barrel domain"/>
    <property type="match status" value="1"/>
</dbReference>
<keyword evidence="7 8" id="KW-0998">Cell outer membrane</keyword>
<reference evidence="14 15" key="1">
    <citation type="submission" date="2023-10" db="EMBL/GenBank/DDBJ databases">
        <title>Two novel species belonging to the OM43/NOR5 clade.</title>
        <authorList>
            <person name="Park M."/>
        </authorList>
    </citation>
    <scope>NUCLEOTIDE SEQUENCE [LARGE SCALE GENOMIC DNA]</scope>
    <source>
        <strain evidence="14 15">IMCC43200</strain>
    </source>
</reference>